<evidence type="ECO:0000256" key="1">
    <source>
        <dbReference type="SAM" id="MobiDB-lite"/>
    </source>
</evidence>
<gene>
    <name evidence="2" type="ORF">GEM_0088</name>
</gene>
<dbReference type="EMBL" id="CP003774">
    <property type="protein sequence ID" value="AFQ46549.1"/>
    <property type="molecule type" value="Genomic_DNA"/>
</dbReference>
<dbReference type="KEGG" id="bct:GEM_0088"/>
<accession>A0A9W3JXF3</accession>
<evidence type="ECO:0000313" key="2">
    <source>
        <dbReference type="EMBL" id="AFQ46549.1"/>
    </source>
</evidence>
<organism evidence="2 3">
    <name type="scientific">Burkholderia cepacia GG4</name>
    <dbReference type="NCBI Taxonomy" id="1009846"/>
    <lineage>
        <taxon>Bacteria</taxon>
        <taxon>Pseudomonadati</taxon>
        <taxon>Pseudomonadota</taxon>
        <taxon>Betaproteobacteria</taxon>
        <taxon>Burkholderiales</taxon>
        <taxon>Burkholderiaceae</taxon>
        <taxon>Burkholderia</taxon>
        <taxon>Burkholderia cepacia complex</taxon>
    </lineage>
</organism>
<reference evidence="2 3" key="1">
    <citation type="journal article" date="2012" name="J. Bacteriol.">
        <title>Complete Genome Sequence of Burkholderia sp. Strain GG4, a Betaproteobacterium That Reduces 3-Oxo-N-Acylhomoserine Lactones and Produces Different N-Acylhomoserine Lactones.</title>
        <authorList>
            <person name="Hong K.W."/>
            <person name="Koh C.L."/>
            <person name="Sam C.K."/>
            <person name="Yin W.F."/>
            <person name="Chan K.G."/>
        </authorList>
    </citation>
    <scope>NUCLEOTIDE SEQUENCE [LARGE SCALE GENOMIC DNA]</scope>
    <source>
        <strain evidence="2 3">GG4</strain>
    </source>
</reference>
<feature type="region of interest" description="Disordered" evidence="1">
    <location>
        <begin position="134"/>
        <end position="222"/>
    </location>
</feature>
<dbReference type="Proteomes" id="UP000032866">
    <property type="component" value="Chromosome 1"/>
</dbReference>
<protein>
    <submittedName>
        <fullName evidence="2">Uncharacterized protein</fullName>
    </submittedName>
</protein>
<evidence type="ECO:0000313" key="3">
    <source>
        <dbReference type="Proteomes" id="UP000032866"/>
    </source>
</evidence>
<proteinExistence type="predicted"/>
<dbReference type="AlphaFoldDB" id="A0A9W3JXF3"/>
<sequence length="222" mass="24959">MYGPNYSGFAFHPKTVRMVGSVHFADFFRSSGQSVPSAPLLRRRLDLNTHQLGVQNRGSGSGPVKRTSHPVTVFPINRAPLIHCAVRLAMAEPWRAPNTHQPVQPHCPEHPIRRPSQGFHLFLRHLSPTRFTHALPCPRKQKRRVSRETRRSFHVTRPAIKPFSSPAPGMSQSHADSAPVRPPALRARTHPSPAHNRSRRSAARPEHSARSAASRRRCRATR</sequence>
<feature type="compositionally biased region" description="Basic residues" evidence="1">
    <location>
        <begin position="213"/>
        <end position="222"/>
    </location>
</feature>
<name>A0A9W3JXF3_BURCE</name>